<keyword evidence="5 10" id="KW-0378">Hydrolase</keyword>
<comment type="PTM">
    <text evidence="10">Cleaved by autocatalysis into a large and a small subunit.</text>
</comment>
<evidence type="ECO:0000256" key="7">
    <source>
        <dbReference type="ARBA" id="ARBA00023315"/>
    </source>
</evidence>
<dbReference type="Gene3D" id="3.60.20.40">
    <property type="match status" value="1"/>
</dbReference>
<gene>
    <name evidence="12" type="primary">ggt-2</name>
    <name evidence="12" type="ordered locus">BURPS1710b_0630</name>
</gene>
<dbReference type="InterPro" id="IPR029055">
    <property type="entry name" value="Ntn_hydrolases_N"/>
</dbReference>
<dbReference type="EMBL" id="CP000124">
    <property type="protein sequence ID" value="ABA50065.1"/>
    <property type="molecule type" value="Genomic_DNA"/>
</dbReference>
<comment type="catalytic activity">
    <reaction evidence="2 10">
        <text>glutathione + H2O = L-cysteinylglycine + L-glutamate</text>
        <dbReference type="Rhea" id="RHEA:28807"/>
        <dbReference type="ChEBI" id="CHEBI:15377"/>
        <dbReference type="ChEBI" id="CHEBI:29985"/>
        <dbReference type="ChEBI" id="CHEBI:57925"/>
        <dbReference type="ChEBI" id="CHEBI:61694"/>
        <dbReference type="EC" id="3.4.19.13"/>
    </reaction>
</comment>
<dbReference type="EnsemblBacteria" id="ABA50065">
    <property type="protein sequence ID" value="ABA50065"/>
    <property type="gene ID" value="BURPS1710b_0630"/>
</dbReference>
<dbReference type="GO" id="GO:0036374">
    <property type="term" value="F:glutathione hydrolase activity"/>
    <property type="evidence" value="ECO:0007669"/>
    <property type="project" value="UniProtKB-UniRule"/>
</dbReference>
<comment type="catalytic activity">
    <reaction evidence="8 10">
        <text>an N-terminal (5-L-glutamyl)-[peptide] + an alpha-amino acid = 5-L-glutamyl amino acid + an N-terminal L-alpha-aminoacyl-[peptide]</text>
        <dbReference type="Rhea" id="RHEA:23904"/>
        <dbReference type="Rhea" id="RHEA-COMP:9780"/>
        <dbReference type="Rhea" id="RHEA-COMP:9795"/>
        <dbReference type="ChEBI" id="CHEBI:77644"/>
        <dbReference type="ChEBI" id="CHEBI:78597"/>
        <dbReference type="ChEBI" id="CHEBI:78599"/>
        <dbReference type="ChEBI" id="CHEBI:78608"/>
        <dbReference type="EC" id="2.3.2.2"/>
    </reaction>
</comment>
<dbReference type="InterPro" id="IPR051792">
    <property type="entry name" value="GGT_bact"/>
</dbReference>
<evidence type="ECO:0000256" key="4">
    <source>
        <dbReference type="ARBA" id="ARBA00022679"/>
    </source>
</evidence>
<evidence type="ECO:0000256" key="9">
    <source>
        <dbReference type="PIRSR" id="PIRSR600101-2"/>
    </source>
</evidence>
<protein>
    <recommendedName>
        <fullName evidence="10">Glutathione hydrolase proenzyme</fullName>
        <ecNumber evidence="10">2.3.2.2</ecNumber>
        <ecNumber evidence="10">3.4.19.13</ecNumber>
    </recommendedName>
    <component>
        <recommendedName>
            <fullName evidence="10">Glutathione hydrolase large chain</fullName>
        </recommendedName>
    </component>
    <component>
        <recommendedName>
            <fullName evidence="10">Glutathione hydrolase small chain</fullName>
        </recommendedName>
    </component>
</protein>
<comment type="catalytic activity">
    <reaction evidence="1 10">
        <text>an S-substituted glutathione + H2O = an S-substituted L-cysteinylglycine + L-glutamate</text>
        <dbReference type="Rhea" id="RHEA:59468"/>
        <dbReference type="ChEBI" id="CHEBI:15377"/>
        <dbReference type="ChEBI" id="CHEBI:29985"/>
        <dbReference type="ChEBI" id="CHEBI:90779"/>
        <dbReference type="ChEBI" id="CHEBI:143103"/>
        <dbReference type="EC" id="3.4.19.13"/>
    </reaction>
</comment>
<dbReference type="InterPro" id="IPR043138">
    <property type="entry name" value="GGT_lsub"/>
</dbReference>
<evidence type="ECO:0000256" key="11">
    <source>
        <dbReference type="SAM" id="MobiDB-lite"/>
    </source>
</evidence>
<proteinExistence type="inferred from homology"/>
<dbReference type="Pfam" id="PF01019">
    <property type="entry name" value="G_glu_transpept"/>
    <property type="match status" value="1"/>
</dbReference>
<comment type="subunit">
    <text evidence="10">This enzyme consists of two polypeptide chains, which are synthesized in precursor form from a single polypeptide.</text>
</comment>
<feature type="binding site" evidence="9">
    <location>
        <position position="595"/>
    </location>
    <ligand>
        <name>L-glutamate</name>
        <dbReference type="ChEBI" id="CHEBI:29985"/>
    </ligand>
</feature>
<dbReference type="AlphaFoldDB" id="Q3JWK9"/>
<dbReference type="GO" id="GO:0006751">
    <property type="term" value="P:glutathione catabolic process"/>
    <property type="evidence" value="ECO:0007669"/>
    <property type="project" value="UniProtKB-UniRule"/>
</dbReference>
<feature type="binding site" evidence="9">
    <location>
        <begin position="571"/>
        <end position="572"/>
    </location>
    <ligand>
        <name>L-glutamate</name>
        <dbReference type="ChEBI" id="CHEBI:29985"/>
    </ligand>
</feature>
<dbReference type="PANTHER" id="PTHR43199">
    <property type="entry name" value="GLUTATHIONE HYDROLASE"/>
    <property type="match status" value="1"/>
</dbReference>
<evidence type="ECO:0000256" key="1">
    <source>
        <dbReference type="ARBA" id="ARBA00001049"/>
    </source>
</evidence>
<evidence type="ECO:0000256" key="10">
    <source>
        <dbReference type="RuleBase" id="RU368036"/>
    </source>
</evidence>
<feature type="binding site" evidence="9">
    <location>
        <position position="547"/>
    </location>
    <ligand>
        <name>L-glutamate</name>
        <dbReference type="ChEBI" id="CHEBI:29985"/>
    </ligand>
</feature>
<feature type="binding site" evidence="9">
    <location>
        <position position="208"/>
    </location>
    <ligand>
        <name>L-glutamate</name>
        <dbReference type="ChEBI" id="CHEBI:29985"/>
    </ligand>
</feature>
<feature type="compositionally biased region" description="Low complexity" evidence="11">
    <location>
        <begin position="100"/>
        <end position="128"/>
    </location>
</feature>
<evidence type="ECO:0000256" key="3">
    <source>
        <dbReference type="ARBA" id="ARBA00009381"/>
    </source>
</evidence>
<keyword evidence="4 10" id="KW-0808">Transferase</keyword>
<dbReference type="InterPro" id="IPR043137">
    <property type="entry name" value="GGT_ssub_C"/>
</dbReference>
<reference evidence="12 13" key="1">
    <citation type="submission" date="2005-09" db="EMBL/GenBank/DDBJ databases">
        <authorList>
            <person name="Woods D.E."/>
            <person name="Nierman W.C."/>
        </authorList>
    </citation>
    <scope>NUCLEOTIDE SEQUENCE [LARGE SCALE GENOMIC DNA]</scope>
    <source>
        <strain evidence="12 13">1710b</strain>
    </source>
</reference>
<dbReference type="Gene3D" id="1.10.246.130">
    <property type="match status" value="1"/>
</dbReference>
<dbReference type="EC" id="2.3.2.2" evidence="10"/>
<dbReference type="GO" id="GO:0103068">
    <property type="term" value="F:leukotriene C4 gamma-glutamyl transferase activity"/>
    <property type="evidence" value="ECO:0007669"/>
    <property type="project" value="UniProtKB-EC"/>
</dbReference>
<evidence type="ECO:0000256" key="8">
    <source>
        <dbReference type="ARBA" id="ARBA00047417"/>
    </source>
</evidence>
<dbReference type="HOGENOM" id="CLU_014813_0_1_4"/>
<comment type="pathway">
    <text evidence="10">Sulfur metabolism; glutathione metabolism.</text>
</comment>
<dbReference type="Proteomes" id="UP000002700">
    <property type="component" value="Chromosome I"/>
</dbReference>
<evidence type="ECO:0000256" key="6">
    <source>
        <dbReference type="ARBA" id="ARBA00023145"/>
    </source>
</evidence>
<dbReference type="NCBIfam" id="TIGR00066">
    <property type="entry name" value="g_glut_trans"/>
    <property type="match status" value="1"/>
</dbReference>
<evidence type="ECO:0000313" key="12">
    <source>
        <dbReference type="EMBL" id="ABA50065.1"/>
    </source>
</evidence>
<evidence type="ECO:0000256" key="5">
    <source>
        <dbReference type="ARBA" id="ARBA00022801"/>
    </source>
</evidence>
<keyword evidence="10" id="KW-0317">Glutathione biosynthesis</keyword>
<feature type="region of interest" description="Disordered" evidence="11">
    <location>
        <begin position="100"/>
        <end position="130"/>
    </location>
</feature>
<keyword evidence="6 10" id="KW-0865">Zymogen</keyword>
<dbReference type="GO" id="GO:0006750">
    <property type="term" value="P:glutathione biosynthetic process"/>
    <property type="evidence" value="ECO:0007669"/>
    <property type="project" value="UniProtKB-KW"/>
</dbReference>
<feature type="compositionally biased region" description="Pro residues" evidence="11">
    <location>
        <begin position="1"/>
        <end position="12"/>
    </location>
</feature>
<feature type="region of interest" description="Disordered" evidence="11">
    <location>
        <begin position="1"/>
        <end position="55"/>
    </location>
</feature>
<dbReference type="PANTHER" id="PTHR43199:SF1">
    <property type="entry name" value="GLUTATHIONE HYDROLASE PROENZYME"/>
    <property type="match status" value="1"/>
</dbReference>
<dbReference type="KEGG" id="bpm:BURPS1710b_0630"/>
<name>Q3JWK9_BURP1</name>
<dbReference type="EC" id="3.4.19.13" evidence="10"/>
<sequence length="692" mass="72119">MPPAPFTTPKPQPAAVRSHASKGLLSDDKPLGTRRQYPARAPPHGRSHPAAGAARRRSFVRTEVFMTDRIRPRPFRSRAGAIAAAFFAVAAAGCANAPGPGAQNAAAPASAASTPPAAPSAEAPAAPAELSSWVDKPGWTAQRDMIAAAHPLAAQAGQAMLKAGGTAVDAAIAAQMVLMLVEPQASGIGGGAFLLHANGKTIEAYDGRETAPAAATDRLFLDANGKPLPRAALGARTVGAPGALRMLELAHRAHGKLPWRRLFQPAIRLAEQGFPLGPRLAAALANEPSLARDPAARAYFYDRNGAPKPAGTTLKNPQLAATLRLVAAHGANAFYTGAIARDIVATVRQAPNPGVLSMQDLAQYRAKTREPLCADYRKWTVCGMPPPSAGGLVVAQILGLLEAQPDWRQIGAQKPVRNAVGVEPTPFAAHLFSEAGRLAYADRAQYVADPDFVAPPGGSWKRLVERRYVAERARLIGDASAGEASAGSPSGLPPATAADRGAEPPSGSQITVVDRYGNAVSMASTLDERFGSRLMVRGFLLNSQLLDFSPASAEHGKPVANRVQPGKRARSTLAPELVFEKGSSRLMMALGSAGGASTANDVAKTLVGMIDWGMTMQQAIALPNFGSRNGPTELEQGRVSDALAGALKARGHDVRVVELGSSLQGIQRINVEGQSVWFGGSDPRRDGIVAGD</sequence>
<evidence type="ECO:0000256" key="2">
    <source>
        <dbReference type="ARBA" id="ARBA00001089"/>
    </source>
</evidence>
<keyword evidence="7 10" id="KW-0012">Acyltransferase</keyword>
<comment type="similarity">
    <text evidence="3 10">Belongs to the gamma-glutamyltransferase family.</text>
</comment>
<feature type="compositionally biased region" description="Low complexity" evidence="11">
    <location>
        <begin position="479"/>
        <end position="498"/>
    </location>
</feature>
<organism evidence="12 13">
    <name type="scientific">Burkholderia pseudomallei (strain 1710b)</name>
    <dbReference type="NCBI Taxonomy" id="320372"/>
    <lineage>
        <taxon>Bacteria</taxon>
        <taxon>Pseudomonadati</taxon>
        <taxon>Pseudomonadota</taxon>
        <taxon>Betaproteobacteria</taxon>
        <taxon>Burkholderiales</taxon>
        <taxon>Burkholderiaceae</taxon>
        <taxon>Burkholderia</taxon>
        <taxon>pseudomallei group</taxon>
    </lineage>
</organism>
<evidence type="ECO:0000313" key="13">
    <source>
        <dbReference type="Proteomes" id="UP000002700"/>
    </source>
</evidence>
<accession>Q3JWK9</accession>
<feature type="region of interest" description="Disordered" evidence="11">
    <location>
        <begin position="479"/>
        <end position="510"/>
    </location>
</feature>
<dbReference type="UniPathway" id="UPA00204"/>
<dbReference type="PRINTS" id="PR01210">
    <property type="entry name" value="GGTRANSPTASE"/>
</dbReference>
<dbReference type="InterPro" id="IPR000101">
    <property type="entry name" value="GGT_peptidase"/>
</dbReference>
<dbReference type="SUPFAM" id="SSF56235">
    <property type="entry name" value="N-terminal nucleophile aminohydrolases (Ntn hydrolases)"/>
    <property type="match status" value="1"/>
</dbReference>